<reference evidence="3" key="2">
    <citation type="submission" date="2024-04" db="EMBL/GenBank/DDBJ databases">
        <authorList>
            <person name="Chen Y."/>
            <person name="Shah S."/>
            <person name="Dougan E. K."/>
            <person name="Thang M."/>
            <person name="Chan C."/>
        </authorList>
    </citation>
    <scope>NUCLEOTIDE SEQUENCE [LARGE SCALE GENOMIC DNA]</scope>
</reference>
<gene>
    <name evidence="2" type="ORF">C1SCF055_LOCUS3260</name>
</gene>
<dbReference type="EMBL" id="CAMXCT020000166">
    <property type="protein sequence ID" value="CAL1128271.1"/>
    <property type="molecule type" value="Genomic_DNA"/>
</dbReference>
<evidence type="ECO:0000256" key="1">
    <source>
        <dbReference type="SAM" id="MobiDB-lite"/>
    </source>
</evidence>
<accession>A0A9P1BK77</accession>
<protein>
    <submittedName>
        <fullName evidence="2">Uncharacterized protein</fullName>
    </submittedName>
</protein>
<name>A0A9P1BK77_9DINO</name>
<dbReference type="Proteomes" id="UP001152797">
    <property type="component" value="Unassembled WGS sequence"/>
</dbReference>
<evidence type="ECO:0000313" key="3">
    <source>
        <dbReference type="EMBL" id="CAL1128271.1"/>
    </source>
</evidence>
<dbReference type="EMBL" id="CAMXCT010000166">
    <property type="protein sequence ID" value="CAI3974896.1"/>
    <property type="molecule type" value="Genomic_DNA"/>
</dbReference>
<proteinExistence type="predicted"/>
<comment type="caution">
    <text evidence="2">The sequence shown here is derived from an EMBL/GenBank/DDBJ whole genome shotgun (WGS) entry which is preliminary data.</text>
</comment>
<evidence type="ECO:0000313" key="4">
    <source>
        <dbReference type="Proteomes" id="UP001152797"/>
    </source>
</evidence>
<evidence type="ECO:0000313" key="2">
    <source>
        <dbReference type="EMBL" id="CAI3974896.1"/>
    </source>
</evidence>
<dbReference type="EMBL" id="CAMXCT030000166">
    <property type="protein sequence ID" value="CAL4762208.1"/>
    <property type="molecule type" value="Genomic_DNA"/>
</dbReference>
<reference evidence="2" key="1">
    <citation type="submission" date="2022-10" db="EMBL/GenBank/DDBJ databases">
        <authorList>
            <person name="Chen Y."/>
            <person name="Dougan E. K."/>
            <person name="Chan C."/>
            <person name="Rhodes N."/>
            <person name="Thang M."/>
        </authorList>
    </citation>
    <scope>NUCLEOTIDE SEQUENCE</scope>
</reference>
<organism evidence="2">
    <name type="scientific">Cladocopium goreaui</name>
    <dbReference type="NCBI Taxonomy" id="2562237"/>
    <lineage>
        <taxon>Eukaryota</taxon>
        <taxon>Sar</taxon>
        <taxon>Alveolata</taxon>
        <taxon>Dinophyceae</taxon>
        <taxon>Suessiales</taxon>
        <taxon>Symbiodiniaceae</taxon>
        <taxon>Cladocopium</taxon>
    </lineage>
</organism>
<sequence>MQHAGAPDAQEVLTAMEGLNKTHTVLKPMIPQIGVAAAVRRDRKPNLVPDVQQDRSPGHGPWADATPDALAAGDVGLRLE</sequence>
<feature type="region of interest" description="Disordered" evidence="1">
    <location>
        <begin position="44"/>
        <end position="68"/>
    </location>
</feature>
<keyword evidence="4" id="KW-1185">Reference proteome</keyword>
<dbReference type="AlphaFoldDB" id="A0A9P1BK77"/>